<protein>
    <submittedName>
        <fullName evidence="6">Mitochondrial 37S ribosomal protein RSM7</fullName>
    </submittedName>
</protein>
<dbReference type="GO" id="GO:0003735">
    <property type="term" value="F:structural constituent of ribosome"/>
    <property type="evidence" value="ECO:0007669"/>
    <property type="project" value="EnsemblFungi"/>
</dbReference>
<evidence type="ECO:0000256" key="1">
    <source>
        <dbReference type="ARBA" id="ARBA00007151"/>
    </source>
</evidence>
<keyword evidence="7" id="KW-1185">Reference proteome</keyword>
<dbReference type="GO" id="GO:0006412">
    <property type="term" value="P:translation"/>
    <property type="evidence" value="ECO:0007669"/>
    <property type="project" value="InterPro"/>
</dbReference>
<accession>A0A167E914</accession>
<dbReference type="Pfam" id="PF00177">
    <property type="entry name" value="Ribosomal_S7"/>
    <property type="match status" value="1"/>
</dbReference>
<dbReference type="InterPro" id="IPR023798">
    <property type="entry name" value="Ribosomal_uS7_dom"/>
</dbReference>
<dbReference type="InterPro" id="IPR047988">
    <property type="entry name" value="Ribosomal_uS7m_fungi"/>
</dbReference>
<organism evidence="6 7">
    <name type="scientific">Sugiyamaella lignohabitans</name>
    <dbReference type="NCBI Taxonomy" id="796027"/>
    <lineage>
        <taxon>Eukaryota</taxon>
        <taxon>Fungi</taxon>
        <taxon>Dikarya</taxon>
        <taxon>Ascomycota</taxon>
        <taxon>Saccharomycotina</taxon>
        <taxon>Dipodascomycetes</taxon>
        <taxon>Dipodascales</taxon>
        <taxon>Trichomonascaceae</taxon>
        <taxon>Sugiyamaella</taxon>
    </lineage>
</organism>
<evidence type="ECO:0000313" key="6">
    <source>
        <dbReference type="EMBL" id="ANB13790.1"/>
    </source>
</evidence>
<reference evidence="6 7" key="1">
    <citation type="submission" date="2016-02" db="EMBL/GenBank/DDBJ databases">
        <title>Complete genome sequence and transcriptome regulation of the pentose utilising yeast Sugiyamaella lignohabitans.</title>
        <authorList>
            <person name="Bellasio M."/>
            <person name="Peymann A."/>
            <person name="Valli M."/>
            <person name="Sipitzky M."/>
            <person name="Graf A."/>
            <person name="Sauer M."/>
            <person name="Marx H."/>
            <person name="Mattanovich D."/>
        </authorList>
    </citation>
    <scope>NUCLEOTIDE SEQUENCE [LARGE SCALE GENOMIC DNA]</scope>
    <source>
        <strain evidence="6 7">CBS 10342</strain>
    </source>
</reference>
<dbReference type="Gene3D" id="1.10.455.10">
    <property type="entry name" value="Ribosomal protein S7 domain"/>
    <property type="match status" value="1"/>
</dbReference>
<evidence type="ECO:0000313" key="7">
    <source>
        <dbReference type="Proteomes" id="UP000189580"/>
    </source>
</evidence>
<dbReference type="OrthoDB" id="9972728at2759"/>
<dbReference type="GeneID" id="30036901"/>
<dbReference type="InterPro" id="IPR000235">
    <property type="entry name" value="Ribosomal_uS7"/>
</dbReference>
<evidence type="ECO:0000256" key="2">
    <source>
        <dbReference type="ARBA" id="ARBA00022980"/>
    </source>
</evidence>
<dbReference type="InterPro" id="IPR036823">
    <property type="entry name" value="Ribosomal_uS7_dom_sf"/>
</dbReference>
<dbReference type="RefSeq" id="XP_018736267.1">
    <property type="nucleotide sequence ID" value="XM_018881827.1"/>
</dbReference>
<dbReference type="EMBL" id="CP014502">
    <property type="protein sequence ID" value="ANB13790.1"/>
    <property type="molecule type" value="Genomic_DNA"/>
</dbReference>
<dbReference type="AlphaFoldDB" id="A0A167E914"/>
<evidence type="ECO:0000259" key="5">
    <source>
        <dbReference type="Pfam" id="PF00177"/>
    </source>
</evidence>
<feature type="region of interest" description="Disordered" evidence="4">
    <location>
        <begin position="34"/>
        <end position="57"/>
    </location>
</feature>
<dbReference type="Proteomes" id="UP000189580">
    <property type="component" value="Chromosome d"/>
</dbReference>
<keyword evidence="3" id="KW-0687">Ribonucleoprotein</keyword>
<sequence>MSWVAKSSSVLAKSFGQRLFQSGSPSLLALRYNSTAASPKPSSASTTPSTASNQPSTAKYLVSLTEKELGEEGITRESADKEAQQWIDALNEVRNEFYAEGGFSPNKTFAPPGSTDFQFFRDVPRETPRSFELTAEQMEQYERIKEKAIPVRNDPTIEYLTKLIMRHGLKARAQKYMSQALYLVHLRTRQDPVALLKDTLEKMAPLVKLKRYTDGGARAEMIPVPLSERHRLRQSWLWLLESSRKRPSKDFSVRLSEEILSAIQGKSPGFEKRTQQHKLAIVNRSYVSLMTRKR</sequence>
<dbReference type="CDD" id="cd14868">
    <property type="entry name" value="uS7_Mitochondria_Fungi"/>
    <property type="match status" value="1"/>
</dbReference>
<feature type="domain" description="Small ribosomal subunit protein uS7" evidence="5">
    <location>
        <begin position="148"/>
        <end position="284"/>
    </location>
</feature>
<dbReference type="GO" id="GO:0005763">
    <property type="term" value="C:mitochondrial small ribosomal subunit"/>
    <property type="evidence" value="ECO:0007669"/>
    <property type="project" value="EnsemblFungi"/>
</dbReference>
<gene>
    <name evidence="6" type="primary">RSM7</name>
    <name evidence="6" type="ORF">AWJ20_4737</name>
</gene>
<evidence type="ECO:0000256" key="4">
    <source>
        <dbReference type="SAM" id="MobiDB-lite"/>
    </source>
</evidence>
<name>A0A167E914_9ASCO</name>
<dbReference type="KEGG" id="slb:AWJ20_4737"/>
<evidence type="ECO:0000256" key="3">
    <source>
        <dbReference type="ARBA" id="ARBA00023274"/>
    </source>
</evidence>
<dbReference type="PANTHER" id="PTHR11205">
    <property type="entry name" value="RIBOSOMAL PROTEIN S7"/>
    <property type="match status" value="1"/>
</dbReference>
<keyword evidence="2 6" id="KW-0689">Ribosomal protein</keyword>
<proteinExistence type="inferred from homology"/>
<comment type="similarity">
    <text evidence="1">Belongs to the universal ribosomal protein uS7 family.</text>
</comment>
<dbReference type="SUPFAM" id="SSF47973">
    <property type="entry name" value="Ribosomal protein S7"/>
    <property type="match status" value="1"/>
</dbReference>